<evidence type="ECO:0000256" key="1">
    <source>
        <dbReference type="ARBA" id="ARBA00022679"/>
    </source>
</evidence>
<name>A0A4R0J1R5_9ACTN</name>
<reference evidence="4 5" key="1">
    <citation type="submission" date="2019-02" db="EMBL/GenBank/DDBJ databases">
        <title>Kribbella capetownensis sp. nov. and Kribbella speibonae sp. nov., isolated from soil.</title>
        <authorList>
            <person name="Curtis S.M."/>
            <person name="Norton I."/>
            <person name="Everest G.J."/>
            <person name="Meyers P.R."/>
        </authorList>
    </citation>
    <scope>NUCLEOTIDE SEQUENCE [LARGE SCALE GENOMIC DNA]</scope>
    <source>
        <strain evidence="4 5">DSM 27082</strain>
    </source>
</reference>
<dbReference type="InterPro" id="IPR000182">
    <property type="entry name" value="GNAT_dom"/>
</dbReference>
<proteinExistence type="predicted"/>
<protein>
    <submittedName>
        <fullName evidence="4">GNAT family N-acetyltransferase</fullName>
    </submittedName>
</protein>
<dbReference type="InterPro" id="IPR016181">
    <property type="entry name" value="Acyl_CoA_acyltransferase"/>
</dbReference>
<keyword evidence="5" id="KW-1185">Reference proteome</keyword>
<dbReference type="Gene3D" id="3.40.630.30">
    <property type="match status" value="1"/>
</dbReference>
<accession>A0A4R0J1R5</accession>
<sequence length="148" mass="15894">MASWRGAFTGLVPQDFLDAMDPGSIAASWADSIAAGRSRIHVAVLGEQVIGYAGVGPERDESAPPNTGELYALFVHPDHWGAGAGRALTDAACADLRDAGCINVRLWVLEANIRARRFYTRYGFTETPDRTHSSLGDLPEIRLTAPLA</sequence>
<dbReference type="AlphaFoldDB" id="A0A4R0J1R5"/>
<dbReference type="Proteomes" id="UP000292695">
    <property type="component" value="Unassembled WGS sequence"/>
</dbReference>
<dbReference type="PANTHER" id="PTHR43877">
    <property type="entry name" value="AMINOALKYLPHOSPHONATE N-ACETYLTRANSFERASE-RELATED-RELATED"/>
    <property type="match status" value="1"/>
</dbReference>
<evidence type="ECO:0000313" key="5">
    <source>
        <dbReference type="Proteomes" id="UP000292695"/>
    </source>
</evidence>
<dbReference type="EMBL" id="SJKA01000002">
    <property type="protein sequence ID" value="TCC39597.1"/>
    <property type="molecule type" value="Genomic_DNA"/>
</dbReference>
<organism evidence="4 5">
    <name type="scientific">Kribbella sindirgiensis</name>
    <dbReference type="NCBI Taxonomy" id="1124744"/>
    <lineage>
        <taxon>Bacteria</taxon>
        <taxon>Bacillati</taxon>
        <taxon>Actinomycetota</taxon>
        <taxon>Actinomycetes</taxon>
        <taxon>Propionibacteriales</taxon>
        <taxon>Kribbellaceae</taxon>
        <taxon>Kribbella</taxon>
    </lineage>
</organism>
<feature type="domain" description="N-acetyltransferase" evidence="3">
    <location>
        <begin position="1"/>
        <end position="148"/>
    </location>
</feature>
<dbReference type="PROSITE" id="PS51186">
    <property type="entry name" value="GNAT"/>
    <property type="match status" value="1"/>
</dbReference>
<evidence type="ECO:0000256" key="2">
    <source>
        <dbReference type="ARBA" id="ARBA00023315"/>
    </source>
</evidence>
<keyword evidence="1 4" id="KW-0808">Transferase</keyword>
<dbReference type="RefSeq" id="WP_131285700.1">
    <property type="nucleotide sequence ID" value="NZ_SJKA01000002.1"/>
</dbReference>
<evidence type="ECO:0000313" key="4">
    <source>
        <dbReference type="EMBL" id="TCC39597.1"/>
    </source>
</evidence>
<dbReference type="CDD" id="cd04301">
    <property type="entry name" value="NAT_SF"/>
    <property type="match status" value="1"/>
</dbReference>
<evidence type="ECO:0000259" key="3">
    <source>
        <dbReference type="PROSITE" id="PS51186"/>
    </source>
</evidence>
<dbReference type="SUPFAM" id="SSF55729">
    <property type="entry name" value="Acyl-CoA N-acyltransferases (Nat)"/>
    <property type="match status" value="1"/>
</dbReference>
<keyword evidence="2" id="KW-0012">Acyltransferase</keyword>
<dbReference type="InterPro" id="IPR050832">
    <property type="entry name" value="Bact_Acetyltransf"/>
</dbReference>
<comment type="caution">
    <text evidence="4">The sequence shown here is derived from an EMBL/GenBank/DDBJ whole genome shotgun (WGS) entry which is preliminary data.</text>
</comment>
<dbReference type="Pfam" id="PF00583">
    <property type="entry name" value="Acetyltransf_1"/>
    <property type="match status" value="1"/>
</dbReference>
<dbReference type="GO" id="GO:0016747">
    <property type="term" value="F:acyltransferase activity, transferring groups other than amino-acyl groups"/>
    <property type="evidence" value="ECO:0007669"/>
    <property type="project" value="InterPro"/>
</dbReference>
<dbReference type="OrthoDB" id="5243635at2"/>
<gene>
    <name evidence="4" type="ORF">E0H50_06655</name>
</gene>